<dbReference type="Pfam" id="PF09588">
    <property type="entry name" value="YqaJ"/>
    <property type="match status" value="1"/>
</dbReference>
<accession>A0A9P1NRB7</accession>
<dbReference type="EMBL" id="HE577330">
    <property type="protein sequence ID" value="CCD02944.1"/>
    <property type="molecule type" value="Genomic_DNA"/>
</dbReference>
<dbReference type="Gene3D" id="3.90.320.10">
    <property type="match status" value="1"/>
</dbReference>
<geneLocation type="plasmid" evidence="2 3">
    <name>AZOBR_p3</name>
</geneLocation>
<dbReference type="InterPro" id="IPR011335">
    <property type="entry name" value="Restrct_endonuc-II-like"/>
</dbReference>
<dbReference type="InterPro" id="IPR051703">
    <property type="entry name" value="NF-kappa-B_Signaling_Reg"/>
</dbReference>
<evidence type="ECO:0000259" key="1">
    <source>
        <dbReference type="Pfam" id="PF09588"/>
    </source>
</evidence>
<dbReference type="SUPFAM" id="SSF52980">
    <property type="entry name" value="Restriction endonuclease-like"/>
    <property type="match status" value="1"/>
</dbReference>
<proteinExistence type="predicted"/>
<reference evidence="2 3" key="1">
    <citation type="journal article" date="2011" name="PLoS Genet.">
        <title>Azospirillum genomes reveal transition of bacteria from aquatic to terrestrial environments.</title>
        <authorList>
            <person name="Wisniewski-Dye F."/>
            <person name="Borziak K."/>
            <person name="Khalsa-Moyers G."/>
            <person name="Alexandre G."/>
            <person name="Sukharnikov L.O."/>
            <person name="Wuichet K."/>
            <person name="Hurst G.B."/>
            <person name="McDonald W.H."/>
            <person name="Robertson J.S."/>
            <person name="Barbe V."/>
            <person name="Calteau A."/>
            <person name="Rouy Z."/>
            <person name="Mangenot S."/>
            <person name="Prigent-Combaret C."/>
            <person name="Normand P."/>
            <person name="Boyer M."/>
            <person name="Siguier P."/>
            <person name="Dessaux Y."/>
            <person name="Elmerich C."/>
            <person name="Condemine G."/>
            <person name="Krishnen G."/>
            <person name="Kennedy I."/>
            <person name="Paterson A.H."/>
            <person name="Gonzalez V."/>
            <person name="Mavingui P."/>
            <person name="Zhulin I.B."/>
        </authorList>
    </citation>
    <scope>NUCLEOTIDE SEQUENCE [LARGE SCALE GENOMIC DNA]</scope>
    <source>
        <strain evidence="2 3">Sp245</strain>
    </source>
</reference>
<gene>
    <name evidence="2" type="ORF">AZOBR_p340182</name>
</gene>
<keyword evidence="3" id="KW-1185">Reference proteome</keyword>
<name>A0A9P1NRB7_9PROT</name>
<protein>
    <recommendedName>
        <fullName evidence="1">YqaJ viral recombinase domain-containing protein</fullName>
    </recommendedName>
</protein>
<dbReference type="InterPro" id="IPR011604">
    <property type="entry name" value="PDDEXK-like_dom_sf"/>
</dbReference>
<dbReference type="KEGG" id="abs:AZOBR_p340182"/>
<dbReference type="PANTHER" id="PTHR46609">
    <property type="entry name" value="EXONUCLEASE, PHAGE-TYPE/RECB, C-TERMINAL DOMAIN-CONTAINING PROTEIN"/>
    <property type="match status" value="1"/>
</dbReference>
<organism evidence="2 3">
    <name type="scientific">Azospirillum baldaniorum</name>
    <dbReference type="NCBI Taxonomy" id="1064539"/>
    <lineage>
        <taxon>Bacteria</taxon>
        <taxon>Pseudomonadati</taxon>
        <taxon>Pseudomonadota</taxon>
        <taxon>Alphaproteobacteria</taxon>
        <taxon>Rhodospirillales</taxon>
        <taxon>Azospirillaceae</taxon>
        <taxon>Azospirillum</taxon>
    </lineage>
</organism>
<dbReference type="CDD" id="cd22343">
    <property type="entry name" value="PDDEXK_lambda_exonuclease-like"/>
    <property type="match status" value="1"/>
</dbReference>
<dbReference type="AlphaFoldDB" id="A0A9P1NRB7"/>
<dbReference type="RefSeq" id="WP_014199456.1">
    <property type="nucleotide sequence ID" value="NC_016595.1"/>
</dbReference>
<dbReference type="PANTHER" id="PTHR46609:SF6">
    <property type="entry name" value="EXONUCLEASE, PHAGE-TYPE_RECB, C-TERMINAL DOMAIN-CONTAINING PROTEIN-RELATED"/>
    <property type="match status" value="1"/>
</dbReference>
<sequence>MSVISKTHIVHHDGLVQGTDEWLAARCGLLTASEMKLIITPTLKIASNEKERAHLYELLAQRVTKHVEPHYIGDDMIRGWDDEIAARALYAEKFAPVEEVGFITNDRWGFTIGYSPDGLVGDDGLIEIKSRRQKFQAETIVNGTVPAEHLIQVQTGLLVSGRKWLDYISYCGGMPLFVVRAYPDPKTQDAIIEAAGAFEHRLSLALERYHAAAARMPMTARRVEMEIRI</sequence>
<keyword evidence="2" id="KW-0614">Plasmid</keyword>
<feature type="domain" description="YqaJ viral recombinase" evidence="1">
    <location>
        <begin position="21"/>
        <end position="162"/>
    </location>
</feature>
<evidence type="ECO:0000313" key="2">
    <source>
        <dbReference type="EMBL" id="CCD02944.1"/>
    </source>
</evidence>
<evidence type="ECO:0000313" key="3">
    <source>
        <dbReference type="Proteomes" id="UP000007319"/>
    </source>
</evidence>
<dbReference type="InterPro" id="IPR019080">
    <property type="entry name" value="YqaJ_viral_recombinase"/>
</dbReference>
<dbReference type="Proteomes" id="UP000007319">
    <property type="component" value="Plasmid AZOBR_p3"/>
</dbReference>